<dbReference type="RefSeq" id="WP_015055112.1">
    <property type="nucleotide sequence ID" value="NZ_ARXZ02000023.1"/>
</dbReference>
<protein>
    <submittedName>
        <fullName evidence="1">Uncharacterized protein</fullName>
    </submittedName>
</protein>
<accession>A0AAN4KMT5</accession>
<dbReference type="EMBL" id="ARXZ02000023">
    <property type="protein sequence ID" value="ERH97862.1"/>
    <property type="molecule type" value="Genomic_DNA"/>
</dbReference>
<evidence type="ECO:0000313" key="2">
    <source>
        <dbReference type="Proteomes" id="UP000013487"/>
    </source>
</evidence>
<dbReference type="AlphaFoldDB" id="A0AAN4KMT5"/>
<name>A0AAN4KMT5_BACTU</name>
<dbReference type="Proteomes" id="UP000013487">
    <property type="component" value="Unassembled WGS sequence"/>
</dbReference>
<comment type="caution">
    <text evidence="1">The sequence shown here is derived from an EMBL/GenBank/DDBJ whole genome shotgun (WGS) entry which is preliminary data.</text>
</comment>
<sequence length="48" mass="5592">MSILYAVKFVVGNKAYVDLVTADNKIQAMKIIREERPSCYIDWVKEEL</sequence>
<organism evidence="1 2">
    <name type="scientific">Bacillus thuringiensis T01-328</name>
    <dbReference type="NCBI Taxonomy" id="1324966"/>
    <lineage>
        <taxon>Bacteria</taxon>
        <taxon>Bacillati</taxon>
        <taxon>Bacillota</taxon>
        <taxon>Bacilli</taxon>
        <taxon>Bacillales</taxon>
        <taxon>Bacillaceae</taxon>
        <taxon>Bacillus</taxon>
        <taxon>Bacillus cereus group</taxon>
    </lineage>
</organism>
<gene>
    <name evidence="1" type="ORF">BTCBT_006038</name>
</gene>
<evidence type="ECO:0000313" key="1">
    <source>
        <dbReference type="EMBL" id="ERH97862.1"/>
    </source>
</evidence>
<proteinExistence type="predicted"/>
<reference evidence="1 2" key="1">
    <citation type="journal article" date="2013" name="Genome Announc.">
        <title>Draft Genome Sequence of Bacillus thuringiensis var. thuringiensis Strain T01-328, a Brazilian Isolate That Produces a Soluble Pesticide Protein, Cry1Ia.</title>
        <authorList>
            <person name="Varani A.M."/>
            <person name="Lemos M.V."/>
            <person name="Fernandes C.C."/>
            <person name="Lemos E.G."/>
            <person name="Alves E.C."/>
            <person name="Desiderio J.A."/>
        </authorList>
    </citation>
    <scope>NUCLEOTIDE SEQUENCE [LARGE SCALE GENOMIC DNA]</scope>
    <source>
        <strain evidence="1 2">T01-328</strain>
    </source>
</reference>